<name>A0A426ZM77_ENSVE</name>
<evidence type="ECO:0000256" key="1">
    <source>
        <dbReference type="SAM" id="MobiDB-lite"/>
    </source>
</evidence>
<feature type="non-terminal residue" evidence="2">
    <location>
        <position position="1"/>
    </location>
</feature>
<protein>
    <submittedName>
        <fullName evidence="2">Uncharacterized protein</fullName>
    </submittedName>
</protein>
<dbReference type="AlphaFoldDB" id="A0A426ZM77"/>
<sequence length="62" mass="6766">SPTKLRKGASEQPPTSLARGPQEFGVRIGVTPTHLDLLKVVHLDPSLTDFYLSLSVNCSGFW</sequence>
<evidence type="ECO:0000313" key="3">
    <source>
        <dbReference type="Proteomes" id="UP000287651"/>
    </source>
</evidence>
<organism evidence="2 3">
    <name type="scientific">Ensete ventricosum</name>
    <name type="common">Abyssinian banana</name>
    <name type="synonym">Musa ensete</name>
    <dbReference type="NCBI Taxonomy" id="4639"/>
    <lineage>
        <taxon>Eukaryota</taxon>
        <taxon>Viridiplantae</taxon>
        <taxon>Streptophyta</taxon>
        <taxon>Embryophyta</taxon>
        <taxon>Tracheophyta</taxon>
        <taxon>Spermatophyta</taxon>
        <taxon>Magnoliopsida</taxon>
        <taxon>Liliopsida</taxon>
        <taxon>Zingiberales</taxon>
        <taxon>Musaceae</taxon>
        <taxon>Ensete</taxon>
    </lineage>
</organism>
<gene>
    <name evidence="2" type="ORF">B296_00006948</name>
</gene>
<dbReference type="EMBL" id="AMZH03005962">
    <property type="protein sequence ID" value="RRT65035.1"/>
    <property type="molecule type" value="Genomic_DNA"/>
</dbReference>
<feature type="region of interest" description="Disordered" evidence="1">
    <location>
        <begin position="1"/>
        <end position="23"/>
    </location>
</feature>
<accession>A0A426ZM77</accession>
<comment type="caution">
    <text evidence="2">The sequence shown here is derived from an EMBL/GenBank/DDBJ whole genome shotgun (WGS) entry which is preliminary data.</text>
</comment>
<proteinExistence type="predicted"/>
<evidence type="ECO:0000313" key="2">
    <source>
        <dbReference type="EMBL" id="RRT65035.1"/>
    </source>
</evidence>
<dbReference type="Proteomes" id="UP000287651">
    <property type="component" value="Unassembled WGS sequence"/>
</dbReference>
<reference evidence="2 3" key="1">
    <citation type="journal article" date="2014" name="Agronomy (Basel)">
        <title>A Draft Genome Sequence for Ensete ventricosum, the Drought-Tolerant Tree Against Hunger.</title>
        <authorList>
            <person name="Harrison J."/>
            <person name="Moore K.A."/>
            <person name="Paszkiewicz K."/>
            <person name="Jones T."/>
            <person name="Grant M."/>
            <person name="Ambacheew D."/>
            <person name="Muzemil S."/>
            <person name="Studholme D.J."/>
        </authorList>
    </citation>
    <scope>NUCLEOTIDE SEQUENCE [LARGE SCALE GENOMIC DNA]</scope>
</reference>